<gene>
    <name evidence="1" type="ORF">NKI27_00140</name>
</gene>
<evidence type="ECO:0000313" key="1">
    <source>
        <dbReference type="EMBL" id="UZE96189.1"/>
    </source>
</evidence>
<evidence type="ECO:0008006" key="3">
    <source>
        <dbReference type="Google" id="ProtNLM"/>
    </source>
</evidence>
<dbReference type="Proteomes" id="UP001163739">
    <property type="component" value="Chromosome"/>
</dbReference>
<accession>A0ABY6N2B4</accession>
<keyword evidence="2" id="KW-1185">Reference proteome</keyword>
<organism evidence="1 2">
    <name type="scientific">Alkalimarinus alittae</name>
    <dbReference type="NCBI Taxonomy" id="2961619"/>
    <lineage>
        <taxon>Bacteria</taxon>
        <taxon>Pseudomonadati</taxon>
        <taxon>Pseudomonadota</taxon>
        <taxon>Gammaproteobacteria</taxon>
        <taxon>Alteromonadales</taxon>
        <taxon>Alteromonadaceae</taxon>
        <taxon>Alkalimarinus</taxon>
    </lineage>
</organism>
<evidence type="ECO:0000313" key="2">
    <source>
        <dbReference type="Proteomes" id="UP001163739"/>
    </source>
</evidence>
<dbReference type="RefSeq" id="WP_265047673.1">
    <property type="nucleotide sequence ID" value="NZ_CP100390.1"/>
</dbReference>
<reference evidence="1" key="1">
    <citation type="submission" date="2022-06" db="EMBL/GenBank/DDBJ databases">
        <title>Alkalimarinus sp. nov., isolated from gut of a Alitta virens.</title>
        <authorList>
            <person name="Yang A.I."/>
            <person name="Shin N.-R."/>
        </authorList>
    </citation>
    <scope>NUCLEOTIDE SEQUENCE</scope>
    <source>
        <strain evidence="1">A2M4</strain>
    </source>
</reference>
<name>A0ABY6N2B4_9ALTE</name>
<protein>
    <recommendedName>
        <fullName evidence="3">Lipoprotein</fullName>
    </recommendedName>
</protein>
<dbReference type="PROSITE" id="PS51257">
    <property type="entry name" value="PROKAR_LIPOPROTEIN"/>
    <property type="match status" value="1"/>
</dbReference>
<proteinExistence type="predicted"/>
<sequence>MNKTLLLLAFISLTGCQTSGQLTSMAANGISASCDQIQGAFSAYDADRASVDTLTNLGKMINVEYGELAGSAVKVSDSYYQNVKDATNIALSIKGCPQV</sequence>
<dbReference type="EMBL" id="CP100390">
    <property type="protein sequence ID" value="UZE96189.1"/>
    <property type="molecule type" value="Genomic_DNA"/>
</dbReference>